<dbReference type="PATRIC" id="fig|1618488.3.peg.62"/>
<dbReference type="InterPro" id="IPR036635">
    <property type="entry name" value="MurB_C_sf"/>
</dbReference>
<keyword evidence="6 16" id="KW-0132">Cell division</keyword>
<dbReference type="GO" id="GO:0009252">
    <property type="term" value="P:peptidoglycan biosynthetic process"/>
    <property type="evidence" value="ECO:0007669"/>
    <property type="project" value="UniProtKB-UniRule"/>
</dbReference>
<dbReference type="InterPro" id="IPR016167">
    <property type="entry name" value="FAD-bd_PCMH_sub1"/>
</dbReference>
<dbReference type="Pfam" id="PF02873">
    <property type="entry name" value="MurB_C"/>
    <property type="match status" value="1"/>
</dbReference>
<comment type="cofactor">
    <cofactor evidence="1 16">
        <name>FAD</name>
        <dbReference type="ChEBI" id="CHEBI:57692"/>
    </cofactor>
</comment>
<evidence type="ECO:0000256" key="7">
    <source>
        <dbReference type="ARBA" id="ARBA00022630"/>
    </source>
</evidence>
<name>A0A0G0LDX0_9BACT</name>
<evidence type="ECO:0000256" key="4">
    <source>
        <dbReference type="ARBA" id="ARBA00004752"/>
    </source>
</evidence>
<keyword evidence="14 16" id="KW-0961">Cell wall biogenesis/degradation</keyword>
<comment type="caution">
    <text evidence="18">The sequence shown here is derived from an EMBL/GenBank/DDBJ whole genome shotgun (WGS) entry which is preliminary data.</text>
</comment>
<dbReference type="PANTHER" id="PTHR21071">
    <property type="entry name" value="UDP-N-ACETYLENOLPYRUVOYLGLUCOSAMINE REDUCTASE"/>
    <property type="match status" value="1"/>
</dbReference>
<comment type="catalytic activity">
    <reaction evidence="15 16">
        <text>UDP-N-acetyl-alpha-D-muramate + NADP(+) = UDP-N-acetyl-3-O-(1-carboxyvinyl)-alpha-D-glucosamine + NADPH + H(+)</text>
        <dbReference type="Rhea" id="RHEA:12248"/>
        <dbReference type="ChEBI" id="CHEBI:15378"/>
        <dbReference type="ChEBI" id="CHEBI:57783"/>
        <dbReference type="ChEBI" id="CHEBI:58349"/>
        <dbReference type="ChEBI" id="CHEBI:68483"/>
        <dbReference type="ChEBI" id="CHEBI:70757"/>
        <dbReference type="EC" id="1.3.1.98"/>
    </reaction>
</comment>
<keyword evidence="9 16" id="KW-0521">NADP</keyword>
<protein>
    <recommendedName>
        <fullName evidence="16">UDP-N-acetylenolpyruvoylglucosamine reductase</fullName>
        <ecNumber evidence="16">1.3.1.98</ecNumber>
    </recommendedName>
    <alternativeName>
        <fullName evidence="16">UDP-N-acetylmuramate dehydrogenase</fullName>
    </alternativeName>
</protein>
<dbReference type="InterPro" id="IPR036318">
    <property type="entry name" value="FAD-bd_PCMH-like_sf"/>
</dbReference>
<comment type="subcellular location">
    <subcellularLocation>
        <location evidence="3 16">Cytoplasm</location>
    </subcellularLocation>
</comment>
<gene>
    <name evidence="16" type="primary">murB</name>
    <name evidence="18" type="ORF">US68_C0001G0060</name>
</gene>
<dbReference type="GO" id="GO:0005829">
    <property type="term" value="C:cytosol"/>
    <property type="evidence" value="ECO:0007669"/>
    <property type="project" value="TreeGrafter"/>
</dbReference>
<keyword evidence="11 16" id="KW-0573">Peptidoglycan synthesis</keyword>
<dbReference type="SUPFAM" id="SSF56194">
    <property type="entry name" value="Uridine diphospho-N-Acetylenolpyruvylglucosamine reductase, MurB, C-terminal domain"/>
    <property type="match status" value="1"/>
</dbReference>
<dbReference type="InterPro" id="IPR016166">
    <property type="entry name" value="FAD-bd_PCMH"/>
</dbReference>
<dbReference type="PANTHER" id="PTHR21071:SF4">
    <property type="entry name" value="UDP-N-ACETYLENOLPYRUVOYLGLUCOSAMINE REDUCTASE"/>
    <property type="match status" value="1"/>
</dbReference>
<evidence type="ECO:0000256" key="6">
    <source>
        <dbReference type="ARBA" id="ARBA00022618"/>
    </source>
</evidence>
<keyword evidence="13 16" id="KW-0131">Cell cycle</keyword>
<evidence type="ECO:0000256" key="13">
    <source>
        <dbReference type="ARBA" id="ARBA00023306"/>
    </source>
</evidence>
<dbReference type="PROSITE" id="PS51387">
    <property type="entry name" value="FAD_PCMH"/>
    <property type="match status" value="1"/>
</dbReference>
<organism evidence="18 19">
    <name type="scientific">Candidatus Shapirobacteria bacterium GW2011_GWE1_38_10</name>
    <dbReference type="NCBI Taxonomy" id="1618488"/>
    <lineage>
        <taxon>Bacteria</taxon>
        <taxon>Candidatus Shapironibacteriota</taxon>
    </lineage>
</organism>
<dbReference type="Proteomes" id="UP000034231">
    <property type="component" value="Unassembled WGS sequence"/>
</dbReference>
<dbReference type="HAMAP" id="MF_00037">
    <property type="entry name" value="MurB"/>
    <property type="match status" value="1"/>
</dbReference>
<dbReference type="GO" id="GO:0008762">
    <property type="term" value="F:UDP-N-acetylmuramate dehydrogenase activity"/>
    <property type="evidence" value="ECO:0007669"/>
    <property type="project" value="UniProtKB-UniRule"/>
</dbReference>
<comment type="pathway">
    <text evidence="4 16">Cell wall biogenesis; peptidoglycan biosynthesis.</text>
</comment>
<evidence type="ECO:0000256" key="12">
    <source>
        <dbReference type="ARBA" id="ARBA00023002"/>
    </source>
</evidence>
<keyword evidence="12 16" id="KW-0560">Oxidoreductase</keyword>
<dbReference type="EMBL" id="LBTX01000001">
    <property type="protein sequence ID" value="KKQ50861.1"/>
    <property type="molecule type" value="Genomic_DNA"/>
</dbReference>
<keyword evidence="10 16" id="KW-0133">Cell shape</keyword>
<dbReference type="Gene3D" id="3.30.465.10">
    <property type="match status" value="1"/>
</dbReference>
<dbReference type="SUPFAM" id="SSF56176">
    <property type="entry name" value="FAD-binding/transporter-associated domain-like"/>
    <property type="match status" value="1"/>
</dbReference>
<feature type="active site" description="Proton donor" evidence="16">
    <location>
        <position position="207"/>
    </location>
</feature>
<evidence type="ECO:0000256" key="1">
    <source>
        <dbReference type="ARBA" id="ARBA00001974"/>
    </source>
</evidence>
<dbReference type="InterPro" id="IPR011601">
    <property type="entry name" value="MurB_C"/>
</dbReference>
<comment type="similarity">
    <text evidence="16">Belongs to the MurB family.</text>
</comment>
<dbReference type="GO" id="GO:0071949">
    <property type="term" value="F:FAD binding"/>
    <property type="evidence" value="ECO:0007669"/>
    <property type="project" value="InterPro"/>
</dbReference>
<dbReference type="InterPro" id="IPR006094">
    <property type="entry name" value="Oxid_FAD_bind_N"/>
</dbReference>
<evidence type="ECO:0000256" key="9">
    <source>
        <dbReference type="ARBA" id="ARBA00022857"/>
    </source>
</evidence>
<dbReference type="NCBIfam" id="TIGR00179">
    <property type="entry name" value="murB"/>
    <property type="match status" value="1"/>
</dbReference>
<proteinExistence type="inferred from homology"/>
<evidence type="ECO:0000313" key="19">
    <source>
        <dbReference type="Proteomes" id="UP000034231"/>
    </source>
</evidence>
<feature type="domain" description="FAD-binding PCMH-type" evidence="17">
    <location>
        <begin position="17"/>
        <end position="180"/>
    </location>
</feature>
<keyword evidence="7 16" id="KW-0285">Flavoprotein</keyword>
<evidence type="ECO:0000256" key="2">
    <source>
        <dbReference type="ARBA" id="ARBA00003921"/>
    </source>
</evidence>
<dbReference type="GO" id="GO:0008360">
    <property type="term" value="P:regulation of cell shape"/>
    <property type="evidence" value="ECO:0007669"/>
    <property type="project" value="UniProtKB-KW"/>
</dbReference>
<evidence type="ECO:0000313" key="18">
    <source>
        <dbReference type="EMBL" id="KKQ50861.1"/>
    </source>
</evidence>
<reference evidence="18 19" key="1">
    <citation type="journal article" date="2015" name="Nature">
        <title>rRNA introns, odd ribosomes, and small enigmatic genomes across a large radiation of phyla.</title>
        <authorList>
            <person name="Brown C.T."/>
            <person name="Hug L.A."/>
            <person name="Thomas B.C."/>
            <person name="Sharon I."/>
            <person name="Castelle C.J."/>
            <person name="Singh A."/>
            <person name="Wilkins M.J."/>
            <person name="Williams K.H."/>
            <person name="Banfield J.F."/>
        </authorList>
    </citation>
    <scope>NUCLEOTIDE SEQUENCE [LARGE SCALE GENOMIC DNA]</scope>
</reference>
<evidence type="ECO:0000256" key="11">
    <source>
        <dbReference type="ARBA" id="ARBA00022984"/>
    </source>
</evidence>
<dbReference type="Pfam" id="PF01565">
    <property type="entry name" value="FAD_binding_4"/>
    <property type="match status" value="1"/>
</dbReference>
<comment type="caution">
    <text evidence="16">Lacks conserved residue(s) required for the propagation of feature annotation.</text>
</comment>
<dbReference type="InterPro" id="IPR016169">
    <property type="entry name" value="FAD-bd_PCMH_sub2"/>
</dbReference>
<evidence type="ECO:0000256" key="8">
    <source>
        <dbReference type="ARBA" id="ARBA00022827"/>
    </source>
</evidence>
<evidence type="ECO:0000256" key="10">
    <source>
        <dbReference type="ARBA" id="ARBA00022960"/>
    </source>
</evidence>
<dbReference type="AlphaFoldDB" id="A0A0G0LDX0"/>
<evidence type="ECO:0000256" key="16">
    <source>
        <dbReference type="HAMAP-Rule" id="MF_00037"/>
    </source>
</evidence>
<sequence length="292" mass="32057">METYLNHPLAPYTTVKIGGPADTFIITNTTAEFIEALKKYQNVTILGNGSNVLISDSGIRGTVIKNMSNSIEYLPNNQVKVDSGVNLPLLITDTINHSLSGLEEFAYIPSSIGGAIFGNIHGINKNNFDRFLTEIQVFDLEQSKTYSLKSNILKWSYDTSEFATKPNLIILSAIFQLTPGDADTSRQKVIDIITKKLQTQSMNSLGSVFKNLPARTGHPADFAGRIIDQELNLKGFQIGDAQISPLHGNFILNLGHATAADYYAVVKKIQSEAKSKLNITLEPEIKFLGNFS</sequence>
<dbReference type="InterPro" id="IPR003170">
    <property type="entry name" value="MurB"/>
</dbReference>
<evidence type="ECO:0000256" key="15">
    <source>
        <dbReference type="ARBA" id="ARBA00048914"/>
    </source>
</evidence>
<keyword evidence="5 16" id="KW-0963">Cytoplasm</keyword>
<dbReference type="Gene3D" id="3.30.43.10">
    <property type="entry name" value="Uridine Diphospho-n-acetylenolpyruvylglucosamine Reductase, domain 2"/>
    <property type="match status" value="1"/>
</dbReference>
<feature type="active site" evidence="16">
    <location>
        <position position="284"/>
    </location>
</feature>
<comment type="function">
    <text evidence="2 16">Cell wall formation.</text>
</comment>
<dbReference type="Gene3D" id="3.90.78.10">
    <property type="entry name" value="UDP-N-acetylenolpyruvoylglucosamine reductase, C-terminal domain"/>
    <property type="match status" value="1"/>
</dbReference>
<keyword evidence="8 16" id="KW-0274">FAD</keyword>
<dbReference type="GO" id="GO:0071555">
    <property type="term" value="P:cell wall organization"/>
    <property type="evidence" value="ECO:0007669"/>
    <property type="project" value="UniProtKB-KW"/>
</dbReference>
<dbReference type="GO" id="GO:0051301">
    <property type="term" value="P:cell division"/>
    <property type="evidence" value="ECO:0007669"/>
    <property type="project" value="UniProtKB-KW"/>
</dbReference>
<dbReference type="UniPathway" id="UPA00219"/>
<evidence type="ECO:0000256" key="5">
    <source>
        <dbReference type="ARBA" id="ARBA00022490"/>
    </source>
</evidence>
<evidence type="ECO:0000259" key="17">
    <source>
        <dbReference type="PROSITE" id="PS51387"/>
    </source>
</evidence>
<accession>A0A0G0LDX0</accession>
<evidence type="ECO:0000256" key="14">
    <source>
        <dbReference type="ARBA" id="ARBA00023316"/>
    </source>
</evidence>
<evidence type="ECO:0000256" key="3">
    <source>
        <dbReference type="ARBA" id="ARBA00004496"/>
    </source>
</evidence>
<dbReference type="EC" id="1.3.1.98" evidence="16"/>